<dbReference type="EC" id="2.7.7.7" evidence="2"/>
<evidence type="ECO:0000256" key="9">
    <source>
        <dbReference type="ARBA" id="ARBA00023204"/>
    </source>
</evidence>
<evidence type="ECO:0000313" key="14">
    <source>
        <dbReference type="Proteomes" id="UP000281406"/>
    </source>
</evidence>
<dbReference type="InterPro" id="IPR002298">
    <property type="entry name" value="DNA_polymerase_A"/>
</dbReference>
<accession>A0A3N0XJQ9</accession>
<feature type="region of interest" description="Disordered" evidence="11">
    <location>
        <begin position="397"/>
        <end position="460"/>
    </location>
</feature>
<dbReference type="Gene3D" id="1.10.150.20">
    <property type="entry name" value="5' to 3' exonuclease, C-terminal subdomain"/>
    <property type="match status" value="1"/>
</dbReference>
<evidence type="ECO:0000256" key="2">
    <source>
        <dbReference type="ARBA" id="ARBA00012417"/>
    </source>
</evidence>
<feature type="compositionally biased region" description="Basic and acidic residues" evidence="11">
    <location>
        <begin position="280"/>
        <end position="297"/>
    </location>
</feature>
<dbReference type="GO" id="GO:0006261">
    <property type="term" value="P:DNA-templated DNA replication"/>
    <property type="evidence" value="ECO:0007669"/>
    <property type="project" value="InterPro"/>
</dbReference>
<feature type="domain" description="DNA-directed DNA polymerase family A palm" evidence="12">
    <location>
        <begin position="962"/>
        <end position="1165"/>
    </location>
</feature>
<evidence type="ECO:0000256" key="8">
    <source>
        <dbReference type="ARBA" id="ARBA00023125"/>
    </source>
</evidence>
<evidence type="ECO:0000256" key="4">
    <source>
        <dbReference type="ARBA" id="ARBA00022695"/>
    </source>
</evidence>
<evidence type="ECO:0000256" key="3">
    <source>
        <dbReference type="ARBA" id="ARBA00022679"/>
    </source>
</evidence>
<protein>
    <recommendedName>
        <fullName evidence="2">DNA-directed DNA polymerase</fullName>
        <ecNumber evidence="2">2.7.7.7</ecNumber>
    </recommendedName>
</protein>
<dbReference type="Proteomes" id="UP000281406">
    <property type="component" value="Unassembled WGS sequence"/>
</dbReference>
<comment type="caution">
    <text evidence="13">The sequence shown here is derived from an EMBL/GenBank/DDBJ whole genome shotgun (WGS) entry which is preliminary data.</text>
</comment>
<keyword evidence="5" id="KW-0235">DNA replication</keyword>
<feature type="compositionally biased region" description="Polar residues" evidence="11">
    <location>
        <begin position="298"/>
        <end position="307"/>
    </location>
</feature>
<dbReference type="FunFam" id="1.10.150.20:FF:000002">
    <property type="entry name" value="DNA polymerase I"/>
    <property type="match status" value="1"/>
</dbReference>
<dbReference type="CDD" id="cd08638">
    <property type="entry name" value="DNA_pol_A_theta"/>
    <property type="match status" value="1"/>
</dbReference>
<dbReference type="PANTHER" id="PTHR10133">
    <property type="entry name" value="DNA POLYMERASE I"/>
    <property type="match status" value="1"/>
</dbReference>
<keyword evidence="14" id="KW-1185">Reference proteome</keyword>
<dbReference type="SUPFAM" id="SSF56672">
    <property type="entry name" value="DNA/RNA polymerases"/>
    <property type="match status" value="1"/>
</dbReference>
<sequence>MESYLCSSLNTAPLSAAAQSIIAALRVQYVHRGERSRATLTCRGFRLSQHQGRDDRNQELYTGKSGDLDLNNLAEDSNNFNLRDVTSKESVERLQTRPDVTTEAEIHKLTFSKRRWIQPASPTEKGPVSCNQHEAPPVKKISFSQPTLLTNNCHPASEEECKRIDIVDNQSKNGQTNQFWSCQSGLTEKDNSDSVCEEISKEARAAKAVFIQMQYNNFISNTEKPTSKYKDLETSHCWQDSRNSEFSAPVESCGHAKRCGSISLLERVQDTPVRSGEILDTVREKEDSDSERRDITKSRTSSPQPDENTILMPVEERTGKMESTVHHTSGGLQHSIQNHSQAGEVKSFLKHIGKWEPSGPLQEAPKITSSQELCENTLRNPMFLHAKVKGSVQLLKQPKAPRPGVKRQRHPLRRQKEFKSQGCNKPNNFKPLKPSNPSLSRSKISYQMSSETDRKEDGNTTISRGAFSLISDPRVCDTGRLSQEDREFMLEEVGKAKALVVTMVYQDGTIQLDPEQKLYPAVCGLLVLLKTDLDSEGLQDRPPERVLYLRLEQTPAWAQQDFTQKQDAFTRELLLQIMCGTKLFVCFKAKDLLRTALRHFSRDLSWKQVLGSQVMDPQIAAWLLDPGDSASCFQTLLSKHYRHPVMPTLQPVLGQAKVTQAISNLSLLHKLMVELQNKLQTQGLWQLYSGIEQKMIPVLAAMESYKINVDKEALKKTSEMLGSKLKQLEQEAHQAAGQKFLVSSSAQLRLILFEKLRLHELCGNKKLPKTIKQQRSTSETALLQLQKLHPLPKIILEYRQIHKIKTAFVDGILSCTSKTFISSTWNQTSTVSGRLSAKHPLQPPVVSVNEHPTPLCVIMIFCVGVGVYCAYVEEGRGLQGGDQPSVTLATVLQCQHSVCVRDEDLNEGKSYAGGDIETEKSSGWVCCTTEANFQALPKQSLQISKKQYIQGKNPDVVTVHPRAMFIPREGWTFLSADFCQVELRLLAHLSADPQLLRIFQNPEADAFTMLAAQWKGVSEDRVSLEDREHAKRIVYSVVYGAGRERLSGILGVSAEEASRFQDSFLQTYKEVPAFIQHTIQLCHKHGFVKSIMGRRRPLPHIHSADWSLRNQAERQAVNFVLQGSAADLVKMAMIKICSQVSSASYTARLVAQIHDELLFEVEISQLDQIADLVPPGNAPINTNTPLKNVPVSVLVAVVFSKAVTAQMAVTLSECHDITESLFLKVWH</sequence>
<feature type="compositionally biased region" description="Basic residues" evidence="11">
    <location>
        <begin position="404"/>
        <end position="413"/>
    </location>
</feature>
<dbReference type="Gene3D" id="3.30.420.10">
    <property type="entry name" value="Ribonuclease H-like superfamily/Ribonuclease H"/>
    <property type="match status" value="1"/>
</dbReference>
<keyword evidence="9" id="KW-0234">DNA repair</keyword>
<dbReference type="Gene3D" id="3.30.70.370">
    <property type="match status" value="1"/>
</dbReference>
<reference evidence="13 14" key="1">
    <citation type="submission" date="2018-10" db="EMBL/GenBank/DDBJ databases">
        <title>Genome assembly for a Yunnan-Guizhou Plateau 3E fish, Anabarilius grahami (Regan), and its evolutionary and genetic applications.</title>
        <authorList>
            <person name="Jiang W."/>
        </authorList>
    </citation>
    <scope>NUCLEOTIDE SEQUENCE [LARGE SCALE GENOMIC DNA]</scope>
    <source>
        <strain evidence="13">AG-KIZ</strain>
        <tissue evidence="13">Muscle</tissue>
    </source>
</reference>
<dbReference type="Pfam" id="PF18049">
    <property type="entry name" value="DNA_pol_P_Exo"/>
    <property type="match status" value="1"/>
</dbReference>
<keyword evidence="4" id="KW-0548">Nucleotidyltransferase</keyword>
<dbReference type="InterPro" id="IPR040940">
    <property type="entry name" value="DNA_pol_P_Exo"/>
</dbReference>
<dbReference type="GO" id="GO:0003887">
    <property type="term" value="F:DNA-directed DNA polymerase activity"/>
    <property type="evidence" value="ECO:0007669"/>
    <property type="project" value="UniProtKB-KW"/>
</dbReference>
<evidence type="ECO:0000256" key="7">
    <source>
        <dbReference type="ARBA" id="ARBA00022932"/>
    </source>
</evidence>
<dbReference type="GO" id="GO:0006302">
    <property type="term" value="P:double-strand break repair"/>
    <property type="evidence" value="ECO:0007669"/>
    <property type="project" value="TreeGrafter"/>
</dbReference>
<keyword evidence="3" id="KW-0808">Transferase</keyword>
<evidence type="ECO:0000259" key="12">
    <source>
        <dbReference type="SMART" id="SM00482"/>
    </source>
</evidence>
<evidence type="ECO:0000256" key="11">
    <source>
        <dbReference type="SAM" id="MobiDB-lite"/>
    </source>
</evidence>
<evidence type="ECO:0000256" key="6">
    <source>
        <dbReference type="ARBA" id="ARBA00022763"/>
    </source>
</evidence>
<dbReference type="PANTHER" id="PTHR10133:SF27">
    <property type="entry name" value="DNA POLYMERASE NU"/>
    <property type="match status" value="1"/>
</dbReference>
<evidence type="ECO:0000256" key="5">
    <source>
        <dbReference type="ARBA" id="ARBA00022705"/>
    </source>
</evidence>
<feature type="region of interest" description="Disordered" evidence="11">
    <location>
        <begin position="275"/>
        <end position="310"/>
    </location>
</feature>
<proteinExistence type="inferred from homology"/>
<keyword evidence="6" id="KW-0227">DNA damage</keyword>
<gene>
    <name evidence="13" type="ORF">DPX16_7867</name>
</gene>
<dbReference type="InterPro" id="IPR036397">
    <property type="entry name" value="RNaseH_sf"/>
</dbReference>
<evidence type="ECO:0000256" key="1">
    <source>
        <dbReference type="ARBA" id="ARBA00007705"/>
    </source>
</evidence>
<dbReference type="EMBL" id="RJVU01071502">
    <property type="protein sequence ID" value="ROI46749.1"/>
    <property type="molecule type" value="Genomic_DNA"/>
</dbReference>
<dbReference type="Pfam" id="PF00476">
    <property type="entry name" value="DNA_pol_A"/>
    <property type="match status" value="2"/>
</dbReference>
<name>A0A3N0XJQ9_ANAGA</name>
<dbReference type="AlphaFoldDB" id="A0A3N0XJQ9"/>
<dbReference type="GO" id="GO:0003677">
    <property type="term" value="F:DNA binding"/>
    <property type="evidence" value="ECO:0007669"/>
    <property type="project" value="UniProtKB-KW"/>
</dbReference>
<dbReference type="InterPro" id="IPR001098">
    <property type="entry name" value="DNA-dir_DNA_pol_A_palm_dom"/>
</dbReference>
<organism evidence="13 14">
    <name type="scientific">Anabarilius grahami</name>
    <name type="common">Kanglang fish</name>
    <name type="synonym">Barilius grahami</name>
    <dbReference type="NCBI Taxonomy" id="495550"/>
    <lineage>
        <taxon>Eukaryota</taxon>
        <taxon>Metazoa</taxon>
        <taxon>Chordata</taxon>
        <taxon>Craniata</taxon>
        <taxon>Vertebrata</taxon>
        <taxon>Euteleostomi</taxon>
        <taxon>Actinopterygii</taxon>
        <taxon>Neopterygii</taxon>
        <taxon>Teleostei</taxon>
        <taxon>Ostariophysi</taxon>
        <taxon>Cypriniformes</taxon>
        <taxon>Xenocyprididae</taxon>
        <taxon>Xenocypridinae</taxon>
        <taxon>Xenocypridinae incertae sedis</taxon>
        <taxon>Anabarilius</taxon>
    </lineage>
</organism>
<dbReference type="InterPro" id="IPR043502">
    <property type="entry name" value="DNA/RNA_pol_sf"/>
</dbReference>
<dbReference type="FunFam" id="1.20.1060.10:FF:000001">
    <property type="entry name" value="DNA polymerase I"/>
    <property type="match status" value="1"/>
</dbReference>
<evidence type="ECO:0000313" key="13">
    <source>
        <dbReference type="EMBL" id="ROI46749.1"/>
    </source>
</evidence>
<dbReference type="SMART" id="SM00482">
    <property type="entry name" value="POLAc"/>
    <property type="match status" value="1"/>
</dbReference>
<keyword evidence="8" id="KW-0238">DNA-binding</keyword>
<comment type="similarity">
    <text evidence="1">Belongs to the DNA polymerase type-A family.</text>
</comment>
<keyword evidence="7" id="KW-0239">DNA-directed DNA polymerase</keyword>
<feature type="compositionally biased region" description="Polar residues" evidence="11">
    <location>
        <begin position="435"/>
        <end position="450"/>
    </location>
</feature>
<dbReference type="Gene3D" id="1.20.1060.10">
    <property type="entry name" value="Taq DNA Polymerase, Chain T, domain 4"/>
    <property type="match status" value="1"/>
</dbReference>
<comment type="catalytic activity">
    <reaction evidence="10">
        <text>DNA(n) + a 2'-deoxyribonucleoside 5'-triphosphate = DNA(n+1) + diphosphate</text>
        <dbReference type="Rhea" id="RHEA:22508"/>
        <dbReference type="Rhea" id="RHEA-COMP:17339"/>
        <dbReference type="Rhea" id="RHEA-COMP:17340"/>
        <dbReference type="ChEBI" id="CHEBI:33019"/>
        <dbReference type="ChEBI" id="CHEBI:61560"/>
        <dbReference type="ChEBI" id="CHEBI:173112"/>
        <dbReference type="EC" id="2.7.7.7"/>
    </reaction>
</comment>
<dbReference type="OrthoDB" id="275278at2759"/>
<evidence type="ECO:0000256" key="10">
    <source>
        <dbReference type="ARBA" id="ARBA00049244"/>
    </source>
</evidence>